<sequence>MVEKVEKIVGERYQIIKELGRGAFGQTYLAQDLTEPNNPRCVVKHLKPQASDESTLREAKRLFVIEAEVMGKLSDSDQIPNLLAYYGEDFYLVQEFIDGHDLSKEIRIGHPLSEEKVIEFLKETLPILSFIHKNNVIHRDIKPSNLRRGKNGRLYLIDFGAVKEIKTLVLTADGQPQPSIVAGTQGYMPPEQLRGRPRFNSDIYAVGLIAIQALTGKAPTQLEENPETGKLQWRDQVQVSEELAEILETMTRSEFGDRYQSADEVIKHLQELHQSGKTDLKEQIKQKKRIREGKTWRRWIPLGIGGGVVMLGVFLFPIARAIYLFNQANGLAREGEYVEAIALYEKGLDLYENSAEAWLNRGFALAQLRRFEEQLSSCDQAIQLDPEFVEALNCKGLALDELGQNEASLQWFEKAVNMERDFYQAWNNRGEVLMELDRHQEALEAFDTAKLYNPDYLFAWNNRGNALYKLERYAEAIAAYDEAIEIAPNYSYAWNGSGNARRKLERYEKALSDYNQAIELNSEFYEAWYNKGLTLLALDRRREALEAFNQAVKIKPDYEAAISRRERLRDRLNN</sequence>
<dbReference type="InterPro" id="IPR019734">
    <property type="entry name" value="TPR_rpt"/>
</dbReference>
<dbReference type="eggNOG" id="COG0515">
    <property type="taxonomic scope" value="Bacteria"/>
</dbReference>
<keyword evidence="8" id="KW-1185">Reference proteome</keyword>
<dbReference type="Pfam" id="PF00069">
    <property type="entry name" value="Pkinase"/>
    <property type="match status" value="1"/>
</dbReference>
<dbReference type="SMART" id="SM00028">
    <property type="entry name" value="TPR"/>
    <property type="match status" value="7"/>
</dbReference>
<accession>K9YXE5</accession>
<dbReference type="RefSeq" id="WP_015230573.1">
    <property type="nucleotide sequence ID" value="NC_019780.1"/>
</dbReference>
<dbReference type="GO" id="GO:0004674">
    <property type="term" value="F:protein serine/threonine kinase activity"/>
    <property type="evidence" value="ECO:0007669"/>
    <property type="project" value="UniProtKB-KW"/>
</dbReference>
<name>K9YXE5_DACS8</name>
<evidence type="ECO:0000256" key="3">
    <source>
        <dbReference type="PROSITE-ProRule" id="PRU00339"/>
    </source>
</evidence>
<evidence type="ECO:0000313" key="7">
    <source>
        <dbReference type="EMBL" id="AFZ51594.1"/>
    </source>
</evidence>
<keyword evidence="4" id="KW-0547">Nucleotide-binding</keyword>
<feature type="repeat" description="TPR" evidence="3">
    <location>
        <begin position="525"/>
        <end position="558"/>
    </location>
</feature>
<evidence type="ECO:0000256" key="4">
    <source>
        <dbReference type="PROSITE-ProRule" id="PRU10141"/>
    </source>
</evidence>
<dbReference type="CDD" id="cd14014">
    <property type="entry name" value="STKc_PknB_like"/>
    <property type="match status" value="1"/>
</dbReference>
<dbReference type="AlphaFoldDB" id="K9YXE5"/>
<evidence type="ECO:0000259" key="6">
    <source>
        <dbReference type="PROSITE" id="PS50011"/>
    </source>
</evidence>
<feature type="repeat" description="TPR" evidence="3">
    <location>
        <begin position="423"/>
        <end position="456"/>
    </location>
</feature>
<dbReference type="EMBL" id="CP003944">
    <property type="protein sequence ID" value="AFZ51594.1"/>
    <property type="molecule type" value="Genomic_DNA"/>
</dbReference>
<feature type="transmembrane region" description="Helical" evidence="5">
    <location>
        <begin position="299"/>
        <end position="319"/>
    </location>
</feature>
<feature type="repeat" description="TPR" evidence="3">
    <location>
        <begin position="491"/>
        <end position="524"/>
    </location>
</feature>
<dbReference type="InterPro" id="IPR051685">
    <property type="entry name" value="Ycf3/AcsC/BcsC/TPR_MFPF"/>
</dbReference>
<dbReference type="eggNOG" id="COG0457">
    <property type="taxonomic scope" value="Bacteria"/>
</dbReference>
<dbReference type="SUPFAM" id="SSF56112">
    <property type="entry name" value="Protein kinase-like (PK-like)"/>
    <property type="match status" value="1"/>
</dbReference>
<dbReference type="Gene3D" id="1.10.510.10">
    <property type="entry name" value="Transferase(Phosphotransferase) domain 1"/>
    <property type="match status" value="1"/>
</dbReference>
<dbReference type="PROSITE" id="PS50293">
    <property type="entry name" value="TPR_REGION"/>
    <property type="match status" value="2"/>
</dbReference>
<keyword evidence="5" id="KW-0812">Transmembrane</keyword>
<dbReference type="InterPro" id="IPR011009">
    <property type="entry name" value="Kinase-like_dom_sf"/>
</dbReference>
<dbReference type="Pfam" id="PF13414">
    <property type="entry name" value="TPR_11"/>
    <property type="match status" value="1"/>
</dbReference>
<keyword evidence="5" id="KW-0472">Membrane</keyword>
<keyword evidence="2 3" id="KW-0802">TPR repeat</keyword>
<gene>
    <name evidence="7" type="ORF">Dacsa_3061</name>
</gene>
<dbReference type="PROSITE" id="PS50011">
    <property type="entry name" value="PROTEIN_KINASE_DOM"/>
    <property type="match status" value="1"/>
</dbReference>
<dbReference type="Proteomes" id="UP000010482">
    <property type="component" value="Chromosome"/>
</dbReference>
<dbReference type="Pfam" id="PF00515">
    <property type="entry name" value="TPR_1"/>
    <property type="match status" value="1"/>
</dbReference>
<feature type="repeat" description="TPR" evidence="3">
    <location>
        <begin position="457"/>
        <end position="490"/>
    </location>
</feature>
<evidence type="ECO:0000256" key="2">
    <source>
        <dbReference type="ARBA" id="ARBA00022803"/>
    </source>
</evidence>
<dbReference type="Gene3D" id="1.25.40.10">
    <property type="entry name" value="Tetratricopeptide repeat domain"/>
    <property type="match status" value="3"/>
</dbReference>
<feature type="binding site" evidence="4">
    <location>
        <position position="44"/>
    </location>
    <ligand>
        <name>ATP</name>
        <dbReference type="ChEBI" id="CHEBI:30616"/>
    </ligand>
</feature>
<evidence type="ECO:0000313" key="8">
    <source>
        <dbReference type="Proteomes" id="UP000010482"/>
    </source>
</evidence>
<dbReference type="SUPFAM" id="SSF48452">
    <property type="entry name" value="TPR-like"/>
    <property type="match status" value="1"/>
</dbReference>
<dbReference type="PROSITE" id="PS00107">
    <property type="entry name" value="PROTEIN_KINASE_ATP"/>
    <property type="match status" value="1"/>
</dbReference>
<keyword evidence="5" id="KW-1133">Transmembrane helix</keyword>
<dbReference type="InterPro" id="IPR011990">
    <property type="entry name" value="TPR-like_helical_dom_sf"/>
</dbReference>
<protein>
    <submittedName>
        <fullName evidence="7">Serine/threonine protein kinase</fullName>
    </submittedName>
</protein>
<feature type="repeat" description="TPR" evidence="3">
    <location>
        <begin position="355"/>
        <end position="388"/>
    </location>
</feature>
<dbReference type="KEGG" id="dsl:Dacsa_3061"/>
<dbReference type="PANTHER" id="PTHR44943">
    <property type="entry name" value="CELLULOSE SYNTHASE OPERON PROTEIN C"/>
    <property type="match status" value="1"/>
</dbReference>
<dbReference type="SMART" id="SM00220">
    <property type="entry name" value="S_TKc"/>
    <property type="match status" value="1"/>
</dbReference>
<dbReference type="InterPro" id="IPR000719">
    <property type="entry name" value="Prot_kinase_dom"/>
</dbReference>
<keyword evidence="7" id="KW-0808">Transferase</keyword>
<keyword evidence="7" id="KW-0418">Kinase</keyword>
<dbReference type="GO" id="GO:0005524">
    <property type="term" value="F:ATP binding"/>
    <property type="evidence" value="ECO:0007669"/>
    <property type="project" value="UniProtKB-UniRule"/>
</dbReference>
<reference evidence="7" key="1">
    <citation type="submission" date="2012-04" db="EMBL/GenBank/DDBJ databases">
        <title>Finished genome of Dactylococcopsis salina PCC 8305.</title>
        <authorList>
            <consortium name="US DOE Joint Genome Institute"/>
            <person name="Gugger M."/>
            <person name="Coursin T."/>
            <person name="Rippka R."/>
            <person name="Tandeau De Marsac N."/>
            <person name="Huntemann M."/>
            <person name="Wei C.-L."/>
            <person name="Han J."/>
            <person name="Detter J.C."/>
            <person name="Han C."/>
            <person name="Tapia R."/>
            <person name="Daligault H."/>
            <person name="Chen A."/>
            <person name="Krypides N."/>
            <person name="Mavromatis K."/>
            <person name="Markowitz V."/>
            <person name="Szeto E."/>
            <person name="Ivanova N."/>
            <person name="Ovchinnikova G."/>
            <person name="Pagani I."/>
            <person name="Pati A."/>
            <person name="Goodwin L."/>
            <person name="Peters L."/>
            <person name="Pitluck S."/>
            <person name="Woyke T."/>
            <person name="Kerfeld C."/>
        </authorList>
    </citation>
    <scope>NUCLEOTIDE SEQUENCE [LARGE SCALE GENOMIC DNA]</scope>
    <source>
        <strain evidence="7">PCC 8305</strain>
    </source>
</reference>
<evidence type="ECO:0000256" key="1">
    <source>
        <dbReference type="ARBA" id="ARBA00022737"/>
    </source>
</evidence>
<proteinExistence type="predicted"/>
<evidence type="ECO:0000256" key="5">
    <source>
        <dbReference type="SAM" id="Phobius"/>
    </source>
</evidence>
<dbReference type="OrthoDB" id="420726at2"/>
<keyword evidence="7" id="KW-0723">Serine/threonine-protein kinase</keyword>
<keyword evidence="1" id="KW-0677">Repeat</keyword>
<dbReference type="STRING" id="13035.Dacsa_3061"/>
<dbReference type="InterPro" id="IPR017441">
    <property type="entry name" value="Protein_kinase_ATP_BS"/>
</dbReference>
<dbReference type="PANTHER" id="PTHR44943:SF4">
    <property type="entry name" value="TPR REPEAT-CONTAINING PROTEIN MJ0798"/>
    <property type="match status" value="1"/>
</dbReference>
<dbReference type="HOGENOM" id="CLU_000288_135_5_3"/>
<dbReference type="PATRIC" id="fig|13035.3.peg.3479"/>
<dbReference type="Pfam" id="PF13432">
    <property type="entry name" value="TPR_16"/>
    <property type="match status" value="2"/>
</dbReference>
<organism evidence="7 8">
    <name type="scientific">Dactylococcopsis salina (strain PCC 8305)</name>
    <name type="common">Myxobactron salinum</name>
    <dbReference type="NCBI Taxonomy" id="13035"/>
    <lineage>
        <taxon>Bacteria</taxon>
        <taxon>Bacillati</taxon>
        <taxon>Cyanobacteriota</taxon>
        <taxon>Cyanophyceae</taxon>
        <taxon>Nodosilineales</taxon>
        <taxon>Cymatolegaceae</taxon>
        <taxon>Dactylococcopsis</taxon>
    </lineage>
</organism>
<feature type="domain" description="Protein kinase" evidence="6">
    <location>
        <begin position="13"/>
        <end position="300"/>
    </location>
</feature>
<keyword evidence="4" id="KW-0067">ATP-binding</keyword>
<dbReference type="PROSITE" id="PS50005">
    <property type="entry name" value="TPR"/>
    <property type="match status" value="5"/>
</dbReference>